<dbReference type="SUPFAM" id="SSF88659">
    <property type="entry name" value="Sigma3 and sigma4 domains of RNA polymerase sigma factors"/>
    <property type="match status" value="1"/>
</dbReference>
<organism evidence="1 2">
    <name type="scientific">Paralabilibaculum antarcticum</name>
    <dbReference type="NCBI Taxonomy" id="2912572"/>
    <lineage>
        <taxon>Bacteria</taxon>
        <taxon>Pseudomonadati</taxon>
        <taxon>Bacteroidota</taxon>
        <taxon>Bacteroidia</taxon>
        <taxon>Marinilabiliales</taxon>
        <taxon>Marinifilaceae</taxon>
        <taxon>Paralabilibaculum</taxon>
    </lineage>
</organism>
<accession>A0ABT5VX88</accession>
<evidence type="ECO:0000313" key="1">
    <source>
        <dbReference type="EMBL" id="MDE5419941.1"/>
    </source>
</evidence>
<dbReference type="Proteomes" id="UP001528920">
    <property type="component" value="Unassembled WGS sequence"/>
</dbReference>
<sequence>MDKAHFNTFIFSNADKIYYYLYCILRNSDDTVEVLTNTIEECWYERKNYEHTDLTYVFKTARKLAKAQIFKSDDLKTTNSIEGCPVNSNPAMVRFCNLTEKLSPIQAEIMCLRSMVRLKLDEIAIVVELGINNVQSMLANVRKEIRAQIDPNDILNDLTAHEIIPKYYSGLTTIEEEEQLRLFFLRRDLAGIPDMDRELFQVFLKMGNEEMPKICSEQLLLRIKEIQKPKKTSLYSRLFRK</sequence>
<dbReference type="RefSeq" id="WP_275111271.1">
    <property type="nucleotide sequence ID" value="NZ_JAKJSC010000007.1"/>
</dbReference>
<evidence type="ECO:0008006" key="3">
    <source>
        <dbReference type="Google" id="ProtNLM"/>
    </source>
</evidence>
<proteinExistence type="predicted"/>
<name>A0ABT5VX88_9BACT</name>
<keyword evidence="2" id="KW-1185">Reference proteome</keyword>
<reference evidence="1 2" key="1">
    <citation type="submission" date="2022-01" db="EMBL/GenBank/DDBJ databases">
        <title>Labilibaculum sp. nov, a marine bacterium isolated from Antarctica.</title>
        <authorList>
            <person name="Dai W."/>
        </authorList>
    </citation>
    <scope>NUCLEOTIDE SEQUENCE [LARGE SCALE GENOMIC DNA]</scope>
    <source>
        <strain evidence="1 2">DW002</strain>
    </source>
</reference>
<gene>
    <name evidence="1" type="ORF">L3049_18280</name>
</gene>
<dbReference type="EMBL" id="JAKJSC010000007">
    <property type="protein sequence ID" value="MDE5419941.1"/>
    <property type="molecule type" value="Genomic_DNA"/>
</dbReference>
<protein>
    <recommendedName>
        <fullName evidence="3">RNA polymerase sigma factor 70 region 4 type 2 domain-containing protein</fullName>
    </recommendedName>
</protein>
<comment type="caution">
    <text evidence="1">The sequence shown here is derived from an EMBL/GenBank/DDBJ whole genome shotgun (WGS) entry which is preliminary data.</text>
</comment>
<evidence type="ECO:0000313" key="2">
    <source>
        <dbReference type="Proteomes" id="UP001528920"/>
    </source>
</evidence>
<dbReference type="InterPro" id="IPR013324">
    <property type="entry name" value="RNA_pol_sigma_r3/r4-like"/>
</dbReference>